<dbReference type="InterPro" id="IPR053940">
    <property type="entry name" value="UTP25_NTPase-like"/>
</dbReference>
<evidence type="ECO:0000256" key="3">
    <source>
        <dbReference type="ARBA" id="ARBA00009223"/>
    </source>
</evidence>
<evidence type="ECO:0000259" key="13">
    <source>
        <dbReference type="Pfam" id="PF22916"/>
    </source>
</evidence>
<evidence type="ECO:0000256" key="1">
    <source>
        <dbReference type="ARBA" id="ARBA00002883"/>
    </source>
</evidence>
<name>W7I9K5_9PEZI</name>
<dbReference type="InterPro" id="IPR010678">
    <property type="entry name" value="UTP25"/>
</dbReference>
<keyword evidence="8 10" id="KW-0539">Nucleus</keyword>
<dbReference type="Proteomes" id="UP000024837">
    <property type="component" value="Unassembled WGS sequence"/>
</dbReference>
<evidence type="ECO:0000256" key="9">
    <source>
        <dbReference type="ARBA" id="ARBA00023274"/>
    </source>
</evidence>
<evidence type="ECO:0000256" key="2">
    <source>
        <dbReference type="ARBA" id="ARBA00004604"/>
    </source>
</evidence>
<dbReference type="InterPro" id="IPR053939">
    <property type="entry name" value="UTP25_C"/>
</dbReference>
<dbReference type="Pfam" id="PF22916">
    <property type="entry name" value="UTP25_NTPase-like"/>
    <property type="match status" value="1"/>
</dbReference>
<feature type="region of interest" description="Disordered" evidence="11">
    <location>
        <begin position="166"/>
        <end position="185"/>
    </location>
</feature>
<comment type="subcellular location">
    <subcellularLocation>
        <location evidence="2 10">Nucleus</location>
        <location evidence="2 10">Nucleolus</location>
    </subcellularLocation>
</comment>
<dbReference type="AlphaFoldDB" id="W7I9K5"/>
<protein>
    <recommendedName>
        <fullName evidence="5 10">U3 small nucleolar RNA-associated protein 25</fullName>
        <shortName evidence="10">U3 snoRNA-associated protein 25</shortName>
    </recommendedName>
</protein>
<keyword evidence="7 10" id="KW-0698">rRNA processing</keyword>
<proteinExistence type="inferred from homology"/>
<evidence type="ECO:0000256" key="10">
    <source>
        <dbReference type="RuleBase" id="RU365070"/>
    </source>
</evidence>
<evidence type="ECO:0000313" key="15">
    <source>
        <dbReference type="Proteomes" id="UP000024837"/>
    </source>
</evidence>
<comment type="similarity">
    <text evidence="3 10">Belongs to the UTP25 family.</text>
</comment>
<evidence type="ECO:0000259" key="12">
    <source>
        <dbReference type="Pfam" id="PF06862"/>
    </source>
</evidence>
<dbReference type="GO" id="GO:0019843">
    <property type="term" value="F:rRNA binding"/>
    <property type="evidence" value="ECO:0007669"/>
    <property type="project" value="TreeGrafter"/>
</dbReference>
<dbReference type="OrthoDB" id="10264378at2759"/>
<sequence>MAFSALLDSFNLDGAKDRRKHPSSPLPNPTRKRQKLCDTTDTAGADHAPDAASKDLAEASANGYIAALAAYRRHYDGDNRLAEPVAAPTTTIAHPTLGRVTVSGNIGTLDVPEPKDVAPLDQYISNYADVVYAGPSNRTRDSHRKLVCSHVYRHLSITRQLVLKNNEKISKRTDRTPEGPEQRDQGFTRPKILFILPTRNSCYELVNIIVHLAGRESQENKARFVEEFGPGAREKPFPIHKPEDFKQLFHGNSDDMFRIGIKFTRKSIKFFSKFYHSDIIMASPLGLKTAIGDTEHEPGNADFLSSIEVLYVEGTDALLMQNWDHVESIFANLNQVPTESHGCDFSRVRNWYLDGNASSFRQTILSTGFLSPEINSVISRYCRNHAGFIKFHDTCSGELSSHIQQVFTKLPSPSPLDDPNIRFHHFTNIVLPQWKDNGIISQGGILIFLSSYLDFVRVRNHFVKTGESVGGISEYTSAAGVARARAYFLSGRHKILLYTERAHHFRRYSIKGVFNVFMYNMPANPVFYGELMAFLRESITNSRAVIEGSRLRALFTQWDALKVERIVGTTGYDSMRRGSGSMDFEFP</sequence>
<gene>
    <name evidence="14" type="ORF">DRE_05052</name>
</gene>
<organism evidence="14 15">
    <name type="scientific">Drechslerella stenobrocha 248</name>
    <dbReference type="NCBI Taxonomy" id="1043628"/>
    <lineage>
        <taxon>Eukaryota</taxon>
        <taxon>Fungi</taxon>
        <taxon>Dikarya</taxon>
        <taxon>Ascomycota</taxon>
        <taxon>Pezizomycotina</taxon>
        <taxon>Orbiliomycetes</taxon>
        <taxon>Orbiliales</taxon>
        <taxon>Orbiliaceae</taxon>
        <taxon>Drechslerella</taxon>
    </lineage>
</organism>
<evidence type="ECO:0000256" key="7">
    <source>
        <dbReference type="ARBA" id="ARBA00022552"/>
    </source>
</evidence>
<evidence type="ECO:0000256" key="8">
    <source>
        <dbReference type="ARBA" id="ARBA00023242"/>
    </source>
</evidence>
<evidence type="ECO:0000256" key="6">
    <source>
        <dbReference type="ARBA" id="ARBA00022517"/>
    </source>
</evidence>
<dbReference type="EMBL" id="KI966424">
    <property type="protein sequence ID" value="EWC45715.1"/>
    <property type="molecule type" value="Genomic_DNA"/>
</dbReference>
<dbReference type="GO" id="GO:0000462">
    <property type="term" value="P:maturation of SSU-rRNA from tricistronic rRNA transcript (SSU-rRNA, 5.8S rRNA, LSU-rRNA)"/>
    <property type="evidence" value="ECO:0007669"/>
    <property type="project" value="TreeGrafter"/>
</dbReference>
<dbReference type="Pfam" id="PF06862">
    <property type="entry name" value="Utp25_C"/>
    <property type="match status" value="1"/>
</dbReference>
<comment type="subunit">
    <text evidence="4 10">Component of the ribosomal small subunit (SSU) processome composed of at least 40 protein subunits and snoRNA U3.</text>
</comment>
<evidence type="ECO:0000256" key="4">
    <source>
        <dbReference type="ARBA" id="ARBA00011192"/>
    </source>
</evidence>
<evidence type="ECO:0000313" key="14">
    <source>
        <dbReference type="EMBL" id="EWC45715.1"/>
    </source>
</evidence>
<keyword evidence="6 10" id="KW-0690">Ribosome biogenesis</keyword>
<dbReference type="PANTHER" id="PTHR12933:SF0">
    <property type="entry name" value="U3 SMALL NUCLEOLAR RNA-ASSOCIATED PROTEIN 25 HOMOLOG"/>
    <property type="match status" value="1"/>
</dbReference>
<feature type="domain" description="UTP25 C-terminal" evidence="12">
    <location>
        <begin position="399"/>
        <end position="579"/>
    </location>
</feature>
<evidence type="ECO:0000256" key="5">
    <source>
        <dbReference type="ARBA" id="ARBA00015422"/>
    </source>
</evidence>
<feature type="region of interest" description="Disordered" evidence="11">
    <location>
        <begin position="14"/>
        <end position="50"/>
    </location>
</feature>
<dbReference type="HOGENOM" id="CLU_018705_3_1_1"/>
<evidence type="ECO:0000256" key="11">
    <source>
        <dbReference type="SAM" id="MobiDB-lite"/>
    </source>
</evidence>
<dbReference type="GO" id="GO:0034511">
    <property type="term" value="F:U3 snoRNA binding"/>
    <property type="evidence" value="ECO:0007669"/>
    <property type="project" value="InterPro"/>
</dbReference>
<keyword evidence="9 10" id="KW-0687">Ribonucleoprotein</keyword>
<reference evidence="14 15" key="1">
    <citation type="submission" date="2013-05" db="EMBL/GenBank/DDBJ databases">
        <title>Drechslerella stenobrocha genome reveals carnivorous origination and mechanical trapping mechanism of predatory fungi.</title>
        <authorList>
            <person name="Liu X."/>
            <person name="Zhang W."/>
            <person name="Liu K."/>
        </authorList>
    </citation>
    <scope>NUCLEOTIDE SEQUENCE [LARGE SCALE GENOMIC DNA]</scope>
    <source>
        <strain evidence="14 15">248</strain>
    </source>
</reference>
<dbReference type="GO" id="GO:0032040">
    <property type="term" value="C:small-subunit processome"/>
    <property type="evidence" value="ECO:0007669"/>
    <property type="project" value="TreeGrafter"/>
</dbReference>
<accession>W7I9K5</accession>
<feature type="domain" description="UTP25 NTP hydrolase-like" evidence="13">
    <location>
        <begin position="127"/>
        <end position="388"/>
    </location>
</feature>
<dbReference type="PANTHER" id="PTHR12933">
    <property type="entry name" value="ORF PROTEIN-RELATED"/>
    <property type="match status" value="1"/>
</dbReference>
<keyword evidence="15" id="KW-1185">Reference proteome</keyword>
<comment type="function">
    <text evidence="1 10">DEAD-box RNA helicase-like protein required for pre-18S rRNA processing, specifically at sites A0, A1, and A2.</text>
</comment>